<evidence type="ECO:0000313" key="1">
    <source>
        <dbReference type="EMBL" id="KEH27848.1"/>
    </source>
</evidence>
<organism evidence="1 3">
    <name type="scientific">Medicago truncatula</name>
    <name type="common">Barrel medic</name>
    <name type="synonym">Medicago tribuloides</name>
    <dbReference type="NCBI Taxonomy" id="3880"/>
    <lineage>
        <taxon>Eukaryota</taxon>
        <taxon>Viridiplantae</taxon>
        <taxon>Streptophyta</taxon>
        <taxon>Embryophyta</taxon>
        <taxon>Tracheophyta</taxon>
        <taxon>Spermatophyta</taxon>
        <taxon>Magnoliopsida</taxon>
        <taxon>eudicotyledons</taxon>
        <taxon>Gunneridae</taxon>
        <taxon>Pentapetalae</taxon>
        <taxon>rosids</taxon>
        <taxon>fabids</taxon>
        <taxon>Fabales</taxon>
        <taxon>Fabaceae</taxon>
        <taxon>Papilionoideae</taxon>
        <taxon>50 kb inversion clade</taxon>
        <taxon>NPAAA clade</taxon>
        <taxon>Hologalegina</taxon>
        <taxon>IRL clade</taxon>
        <taxon>Trifolieae</taxon>
        <taxon>Medicago</taxon>
    </lineage>
</organism>
<reference evidence="1 3" key="2">
    <citation type="journal article" date="2014" name="BMC Genomics">
        <title>An improved genome release (version Mt4.0) for the model legume Medicago truncatula.</title>
        <authorList>
            <person name="Tang H."/>
            <person name="Krishnakumar V."/>
            <person name="Bidwell S."/>
            <person name="Rosen B."/>
            <person name="Chan A."/>
            <person name="Zhou S."/>
            <person name="Gentzbittel L."/>
            <person name="Childs K.L."/>
            <person name="Yandell M."/>
            <person name="Gundlach H."/>
            <person name="Mayer K.F."/>
            <person name="Schwartz D.C."/>
            <person name="Town C.D."/>
        </authorList>
    </citation>
    <scope>GENOME REANNOTATION</scope>
    <source>
        <strain evidence="1">A17</strain>
        <strain evidence="2 3">cv. Jemalong A17</strain>
    </source>
</reference>
<name>A0A072UFI7_MEDTR</name>
<gene>
    <name evidence="1" type="ordered locus">MTR_5g043645</name>
</gene>
<dbReference type="AlphaFoldDB" id="A0A072UFI7"/>
<keyword evidence="3" id="KW-1185">Reference proteome</keyword>
<reference evidence="1 3" key="1">
    <citation type="journal article" date="2011" name="Nature">
        <title>The Medicago genome provides insight into the evolution of rhizobial symbioses.</title>
        <authorList>
            <person name="Young N.D."/>
            <person name="Debelle F."/>
            <person name="Oldroyd G.E."/>
            <person name="Geurts R."/>
            <person name="Cannon S.B."/>
            <person name="Udvardi M.K."/>
            <person name="Benedito V.A."/>
            <person name="Mayer K.F."/>
            <person name="Gouzy J."/>
            <person name="Schoof H."/>
            <person name="Van de Peer Y."/>
            <person name="Proost S."/>
            <person name="Cook D.R."/>
            <person name="Meyers B.C."/>
            <person name="Spannagl M."/>
            <person name="Cheung F."/>
            <person name="De Mita S."/>
            <person name="Krishnakumar V."/>
            <person name="Gundlach H."/>
            <person name="Zhou S."/>
            <person name="Mudge J."/>
            <person name="Bharti A.K."/>
            <person name="Murray J.D."/>
            <person name="Naoumkina M.A."/>
            <person name="Rosen B."/>
            <person name="Silverstein K.A."/>
            <person name="Tang H."/>
            <person name="Rombauts S."/>
            <person name="Zhao P.X."/>
            <person name="Zhou P."/>
            <person name="Barbe V."/>
            <person name="Bardou P."/>
            <person name="Bechner M."/>
            <person name="Bellec A."/>
            <person name="Berger A."/>
            <person name="Berges H."/>
            <person name="Bidwell S."/>
            <person name="Bisseling T."/>
            <person name="Choisne N."/>
            <person name="Couloux A."/>
            <person name="Denny R."/>
            <person name="Deshpande S."/>
            <person name="Dai X."/>
            <person name="Doyle J.J."/>
            <person name="Dudez A.M."/>
            <person name="Farmer A.D."/>
            <person name="Fouteau S."/>
            <person name="Franken C."/>
            <person name="Gibelin C."/>
            <person name="Gish J."/>
            <person name="Goldstein S."/>
            <person name="Gonzalez A.J."/>
            <person name="Green P.J."/>
            <person name="Hallab A."/>
            <person name="Hartog M."/>
            <person name="Hua A."/>
            <person name="Humphray S.J."/>
            <person name="Jeong D.H."/>
            <person name="Jing Y."/>
            <person name="Jocker A."/>
            <person name="Kenton S.M."/>
            <person name="Kim D.J."/>
            <person name="Klee K."/>
            <person name="Lai H."/>
            <person name="Lang C."/>
            <person name="Lin S."/>
            <person name="Macmil S.L."/>
            <person name="Magdelenat G."/>
            <person name="Matthews L."/>
            <person name="McCorrison J."/>
            <person name="Monaghan E.L."/>
            <person name="Mun J.H."/>
            <person name="Najar F.Z."/>
            <person name="Nicholson C."/>
            <person name="Noirot C."/>
            <person name="O'Bleness M."/>
            <person name="Paule C.R."/>
            <person name="Poulain J."/>
            <person name="Prion F."/>
            <person name="Qin B."/>
            <person name="Qu C."/>
            <person name="Retzel E.F."/>
            <person name="Riddle C."/>
            <person name="Sallet E."/>
            <person name="Samain S."/>
            <person name="Samson N."/>
            <person name="Sanders I."/>
            <person name="Saurat O."/>
            <person name="Scarpelli C."/>
            <person name="Schiex T."/>
            <person name="Segurens B."/>
            <person name="Severin A.J."/>
            <person name="Sherrier D.J."/>
            <person name="Shi R."/>
            <person name="Sims S."/>
            <person name="Singer S.R."/>
            <person name="Sinharoy S."/>
            <person name="Sterck L."/>
            <person name="Viollet A."/>
            <person name="Wang B.B."/>
            <person name="Wang K."/>
            <person name="Wang M."/>
            <person name="Wang X."/>
            <person name="Warfsmann J."/>
            <person name="Weissenbach J."/>
            <person name="White D.D."/>
            <person name="White J.D."/>
            <person name="Wiley G.B."/>
            <person name="Wincker P."/>
            <person name="Xing Y."/>
            <person name="Yang L."/>
            <person name="Yao Z."/>
            <person name="Ying F."/>
            <person name="Zhai J."/>
            <person name="Zhou L."/>
            <person name="Zuber A."/>
            <person name="Denarie J."/>
            <person name="Dixon R.A."/>
            <person name="May G.D."/>
            <person name="Schwartz D.C."/>
            <person name="Rogers J."/>
            <person name="Quetier F."/>
            <person name="Town C.D."/>
            <person name="Roe B.A."/>
        </authorList>
    </citation>
    <scope>NUCLEOTIDE SEQUENCE [LARGE SCALE GENOMIC DNA]</scope>
    <source>
        <strain evidence="1">A17</strain>
        <strain evidence="2 3">cv. Jemalong A17</strain>
    </source>
</reference>
<evidence type="ECO:0000313" key="3">
    <source>
        <dbReference type="Proteomes" id="UP000002051"/>
    </source>
</evidence>
<dbReference type="EMBL" id="CM001221">
    <property type="protein sequence ID" value="KEH27848.1"/>
    <property type="molecule type" value="Genomic_DNA"/>
</dbReference>
<evidence type="ECO:0000313" key="2">
    <source>
        <dbReference type="EnsemblPlants" id="KEH27848"/>
    </source>
</evidence>
<sequence length="120" mass="13559">MDEWLVGPVVASTICYSIEQKENFDHGAKLLRISLETCVTLIVPLSKAIQLLEYDVCFRDSMEQCPFIEEKDVCLLKAIKVAIARNMQIDVFKLDCKPVVDVISLSSIPYNEFGDIIFPS</sequence>
<dbReference type="HOGENOM" id="CLU_2053135_0_0_1"/>
<reference evidence="2" key="3">
    <citation type="submission" date="2015-04" db="UniProtKB">
        <authorList>
            <consortium name="EnsemblPlants"/>
        </authorList>
    </citation>
    <scope>IDENTIFICATION</scope>
    <source>
        <strain evidence="2">cv. Jemalong A17</strain>
    </source>
</reference>
<protein>
    <submittedName>
        <fullName evidence="1 2">Uncharacterized protein</fullName>
    </submittedName>
</protein>
<dbReference type="EnsemblPlants" id="KEH27848">
    <property type="protein sequence ID" value="KEH27848"/>
    <property type="gene ID" value="MTR_5g043645"/>
</dbReference>
<dbReference type="Proteomes" id="UP000002051">
    <property type="component" value="Chromosome 5"/>
</dbReference>
<proteinExistence type="predicted"/>
<accession>A0A072UFI7</accession>